<dbReference type="AlphaFoldDB" id="A0A6M1U1X1"/>
<dbReference type="RefSeq" id="WP_165050040.1">
    <property type="nucleotide sequence ID" value="NZ_JAALFE010000010.1"/>
</dbReference>
<sequence length="112" mass="12818">MNREEELIAENEALRVQLREMALDVLAASGQAQEAYEAQLAAEAKADRLRAEAEKIAAQRDEAISRVMQADDQRRSDAAALYGWITYFRDQLEIANREIARIRSDRQKEQQP</sequence>
<organism evidence="2 3">
    <name type="scientific">Paragemmobacter kunshanensis</name>
    <dbReference type="NCBI Taxonomy" id="2583234"/>
    <lineage>
        <taxon>Bacteria</taxon>
        <taxon>Pseudomonadati</taxon>
        <taxon>Pseudomonadota</taxon>
        <taxon>Alphaproteobacteria</taxon>
        <taxon>Rhodobacterales</taxon>
        <taxon>Paracoccaceae</taxon>
        <taxon>Paragemmobacter</taxon>
    </lineage>
</organism>
<evidence type="ECO:0000313" key="2">
    <source>
        <dbReference type="EMBL" id="NGQ91464.1"/>
    </source>
</evidence>
<comment type="caution">
    <text evidence="2">The sequence shown here is derived from an EMBL/GenBank/DDBJ whole genome shotgun (WGS) entry which is preliminary data.</text>
</comment>
<gene>
    <name evidence="2" type="ORF">G5V65_11205</name>
</gene>
<reference evidence="2 3" key="1">
    <citation type="submission" date="2020-02" db="EMBL/GenBank/DDBJ databases">
        <title>Rhodobacter translucens sp. nov., a novel bacterium isolated from activated sludge.</title>
        <authorList>
            <person name="Liu J."/>
        </authorList>
    </citation>
    <scope>NUCLEOTIDE SEQUENCE [LARGE SCALE GENOMIC DNA]</scope>
    <source>
        <strain evidence="2 3">HX-7-19</strain>
    </source>
</reference>
<keyword evidence="3" id="KW-1185">Reference proteome</keyword>
<feature type="coiled-coil region" evidence="1">
    <location>
        <begin position="1"/>
        <end position="66"/>
    </location>
</feature>
<evidence type="ECO:0000256" key="1">
    <source>
        <dbReference type="SAM" id="Coils"/>
    </source>
</evidence>
<keyword evidence="1" id="KW-0175">Coiled coil</keyword>
<proteinExistence type="predicted"/>
<protein>
    <submittedName>
        <fullName evidence="2">Uncharacterized protein</fullName>
    </submittedName>
</protein>
<name>A0A6M1U1X1_9RHOB</name>
<dbReference type="Proteomes" id="UP000474758">
    <property type="component" value="Unassembled WGS sequence"/>
</dbReference>
<evidence type="ECO:0000313" key="3">
    <source>
        <dbReference type="Proteomes" id="UP000474758"/>
    </source>
</evidence>
<dbReference type="EMBL" id="JAALFE010000010">
    <property type="protein sequence ID" value="NGQ91464.1"/>
    <property type="molecule type" value="Genomic_DNA"/>
</dbReference>
<accession>A0A6M1U1X1</accession>